<proteinExistence type="predicted"/>
<dbReference type="EMBL" id="BSXG01000012">
    <property type="protein sequence ID" value="GME24287.1"/>
    <property type="molecule type" value="Genomic_DNA"/>
</dbReference>
<accession>A0ACB5RUS7</accession>
<evidence type="ECO:0000313" key="1">
    <source>
        <dbReference type="EMBL" id="GME24287.1"/>
    </source>
</evidence>
<dbReference type="Proteomes" id="UP001165186">
    <property type="component" value="Unassembled WGS sequence"/>
</dbReference>
<evidence type="ECO:0000313" key="2">
    <source>
        <dbReference type="Proteomes" id="UP001165186"/>
    </source>
</evidence>
<reference evidence="1" key="1">
    <citation type="submission" date="2024-09" db="EMBL/GenBank/DDBJ databases">
        <title>Draft Genome Sequences of Neofusicoccum parvum.</title>
        <authorList>
            <person name="Ashida A."/>
            <person name="Camagna M."/>
            <person name="Tanaka A."/>
            <person name="Takemoto D."/>
        </authorList>
    </citation>
    <scope>NUCLEOTIDE SEQUENCE</scope>
    <source>
        <strain evidence="1">PPO83</strain>
    </source>
</reference>
<name>A0ACB5RUS7_9PEZI</name>
<gene>
    <name evidence="1" type="primary">g4531</name>
    <name evidence="1" type="ORF">NpPPO83_00004531</name>
</gene>
<protein>
    <submittedName>
        <fullName evidence="1">Zinc finger RING-type protein</fullName>
    </submittedName>
</protein>
<organism evidence="1 2">
    <name type="scientific">Neofusicoccum parvum</name>
    <dbReference type="NCBI Taxonomy" id="310453"/>
    <lineage>
        <taxon>Eukaryota</taxon>
        <taxon>Fungi</taxon>
        <taxon>Dikarya</taxon>
        <taxon>Ascomycota</taxon>
        <taxon>Pezizomycotina</taxon>
        <taxon>Dothideomycetes</taxon>
        <taxon>Dothideomycetes incertae sedis</taxon>
        <taxon>Botryosphaeriales</taxon>
        <taxon>Botryosphaeriaceae</taxon>
        <taxon>Neofusicoccum</taxon>
    </lineage>
</organism>
<keyword evidence="2" id="KW-1185">Reference proteome</keyword>
<comment type="caution">
    <text evidence="1">The sequence shown here is derived from an EMBL/GenBank/DDBJ whole genome shotgun (WGS) entry which is preliminary data.</text>
</comment>
<sequence>MSKKAKSHASSSRAAAGAFGAGSGFGSGASFSAFGASASPLSYVSEPPDLSSISDANTVVAFKNLSKKDSTTKAKALEDLQSTIASSPASVEEAVLEAWLAHTVQGQIAAACGKRIAKHMPKVVGAWLSGLYDNDKSVSLAAQASFSSVFSTPEKMHNLRKAFQQQILEYCRNVIDKESSNTLSDERNTSPDDAEAKYSRVIASSIAVIASLLTELSPEELGKEQSSYEEAMQDGRIWDFSSYSDPAVRRAIHRLLRTCMAKQREALSAHLSTISKSYLSTALNSDQTGSAYEFSETLVALTTIFPTVWTEHYTSKKTPVTKRLRQFLKRGSQGGPTHYWDNVNKIITRLPKEVLPSDSAEAVEILSAIRSGIISKDEPRSNLGAAYTAYFNVTAALSASFPGEEQQKLLAEMVLPLILQYIKPSQETATWVVPGPQATKLISQALEIPGVPLVLEAQWEQATNVLVEDMKTSLPAQSKDYDASQRQVNEVGQRWAAVASKLLEKDPPPNTRDLLARSSSQVIKEALELLNSRNDLTQSLSVSGKAQNALQGLTNIVQQNPDLLRRYVPTPEGSALLQKLVSITENPNDEIAEQATSLENRIKATLSDSNSKEALKSSIFDVISRGLVQAAADSVSPSTLVELAKDLLNDTETVDQELLDNIVPTYDAWQAALKPFLDISPHPTFAITNPLGGGVYLVKKGQNPTKVPILEKISLERQAQLYKHLLLTVQLTNDNVSRATSNDIFNVYNPHTENDVVEVIADIQALITTWTSSSAAGWSEDASSESSFVRAALDSLRESSKGLASESFYNARAYASVTSELIEMHGWPSKETASMEETLKEIRRSNGLRQLVLLNIIVANQDGITDTIAKQRLVFFVKHLTGWLELQDDESIPLTVRSEVYRAFSLLLPLMKDIYGEHWENILNSLTSFWSSAGHFKDQGLGYEEAIPCIHASLKLYSTLRALQADEDPNEDLVEIWKSSQPAVSQGLIELLKQSEGLDDYNHQPLKIVNELLSRQISSISGTQLENTEEQAAFDILHKQIPAAQEEISVNAALEKTTAQLPDELLSLVLEPPSKEVISGWDFNRAMPLDLRGYLFSWLLIFDHFTNSSYKVKTDYIEHLQKEGHVPQLLDFLAEFLGHTKGRPIDISKFDVAQYDPHATDTPLADARYLAAHLYFLTLQHLPSLAKSWWIDCKSRQTVLAVESWTERFISPHIITAALSAVSEWANSQDNAAADEALTIKVNQRGKEITAGYEVDEQFMTIVIRLPPTYPLAPVVVEGVNRVAVSEQKWQSWLRNCQGVVTFSNGNLVDGLISWRRNVVGALKGQTECAICYSIISADKQLPSKRCGTCKNLFHTSCLYKWFKSSNASSCPLCRNPFNYG</sequence>